<dbReference type="Proteomes" id="UP000699975">
    <property type="component" value="Unassembled WGS sequence"/>
</dbReference>
<keyword evidence="2" id="KW-1185">Reference proteome</keyword>
<accession>A0ABS6SJ94</accession>
<gene>
    <name evidence="1" type="ORF">KCG45_02705</name>
</gene>
<comment type="caution">
    <text evidence="1">The sequence shown here is derived from an EMBL/GenBank/DDBJ whole genome shotgun (WGS) entry which is preliminary data.</text>
</comment>
<dbReference type="EMBL" id="JAGSPB010000001">
    <property type="protein sequence ID" value="MBV7265078.1"/>
    <property type="molecule type" value="Genomic_DNA"/>
</dbReference>
<dbReference type="RefSeq" id="WP_218315583.1">
    <property type="nucleotide sequence ID" value="NZ_JAGSPB010000001.1"/>
</dbReference>
<evidence type="ECO:0000313" key="2">
    <source>
        <dbReference type="Proteomes" id="UP000699975"/>
    </source>
</evidence>
<proteinExistence type="predicted"/>
<evidence type="ECO:0000313" key="1">
    <source>
        <dbReference type="EMBL" id="MBV7265078.1"/>
    </source>
</evidence>
<name>A0ABS6SJ94_9SPHN</name>
<protein>
    <submittedName>
        <fullName evidence="1">Uncharacterized protein</fullName>
    </submittedName>
</protein>
<reference evidence="1 2" key="1">
    <citation type="submission" date="2021-04" db="EMBL/GenBank/DDBJ databases">
        <authorList>
            <person name="Pira H."/>
            <person name="Risdian C."/>
            <person name="Wink J."/>
        </authorList>
    </citation>
    <scope>NUCLEOTIDE SEQUENCE [LARGE SCALE GENOMIC DNA]</scope>
    <source>
        <strain evidence="1 2">WH131</strain>
    </source>
</reference>
<sequence>MKRLSWISAVLGAIILGSSVFVETQIVPLVGAILLSSGLLYATLQNAQAGSASLLKPERVAHRRKKIQS</sequence>
<organism evidence="1 2">
    <name type="scientific">Erythrobacter ani</name>
    <dbReference type="NCBI Taxonomy" id="2827235"/>
    <lineage>
        <taxon>Bacteria</taxon>
        <taxon>Pseudomonadati</taxon>
        <taxon>Pseudomonadota</taxon>
        <taxon>Alphaproteobacteria</taxon>
        <taxon>Sphingomonadales</taxon>
        <taxon>Erythrobacteraceae</taxon>
        <taxon>Erythrobacter/Porphyrobacter group</taxon>
        <taxon>Erythrobacter</taxon>
    </lineage>
</organism>